<dbReference type="PANTHER" id="PTHR21485">
    <property type="entry name" value="HAD SUPERFAMILY MEMBERS CMAS AND KDSC"/>
    <property type="match status" value="1"/>
</dbReference>
<evidence type="ECO:0000256" key="7">
    <source>
        <dbReference type="ARBA" id="ARBA00022723"/>
    </source>
</evidence>
<evidence type="ECO:0000256" key="1">
    <source>
        <dbReference type="ARBA" id="ARBA00000898"/>
    </source>
</evidence>
<evidence type="ECO:0000256" key="10">
    <source>
        <dbReference type="ARBA" id="ARBA00031051"/>
    </source>
</evidence>
<organism evidence="13 14">
    <name type="scientific">Vibrio mediterranei</name>
    <dbReference type="NCBI Taxonomy" id="689"/>
    <lineage>
        <taxon>Bacteria</taxon>
        <taxon>Pseudomonadati</taxon>
        <taxon>Pseudomonadota</taxon>
        <taxon>Gammaproteobacteria</taxon>
        <taxon>Vibrionales</taxon>
        <taxon>Vibrionaceae</taxon>
        <taxon>Vibrio</taxon>
    </lineage>
</organism>
<evidence type="ECO:0000256" key="2">
    <source>
        <dbReference type="ARBA" id="ARBA00001946"/>
    </source>
</evidence>
<dbReference type="EMBL" id="CP018308">
    <property type="protein sequence ID" value="ASI89241.1"/>
    <property type="molecule type" value="Genomic_DNA"/>
</dbReference>
<sequence length="187" mass="20316">MMALFSKKPIKIVLFDVDGVMTDGTIYTSESGELIKAFNVKDGLAIELLRSHGIYTGVISGKSSAALTNRCQQLGFDVIVTGCKHKLPKLNEICTHFNVSSDEIAFCGDDVLDIPIMEVCGLSVAPSDAHQLVIDQADWVSDHKGGSGMVRDFVDQLLISQSGSGLKEIYQPLLEKISRDELQGVEQ</sequence>
<dbReference type="GO" id="GO:0008781">
    <property type="term" value="F:N-acylneuraminate cytidylyltransferase activity"/>
    <property type="evidence" value="ECO:0007669"/>
    <property type="project" value="TreeGrafter"/>
</dbReference>
<dbReference type="FunFam" id="3.40.50.1000:FF:000029">
    <property type="entry name" value="3-deoxy-D-manno-octulosonate 8-phosphate phosphatase KdsC"/>
    <property type="match status" value="1"/>
</dbReference>
<dbReference type="InterPro" id="IPR023214">
    <property type="entry name" value="HAD_sf"/>
</dbReference>
<dbReference type="KEGG" id="vsh:BSZ05_05145"/>
<evidence type="ECO:0000256" key="6">
    <source>
        <dbReference type="ARBA" id="ARBA00020092"/>
    </source>
</evidence>
<dbReference type="RefSeq" id="WP_231896613.1">
    <property type="nucleotide sequence ID" value="NZ_CP018308.1"/>
</dbReference>
<dbReference type="InterPro" id="IPR010023">
    <property type="entry name" value="KdsC_fam"/>
</dbReference>
<evidence type="ECO:0000256" key="8">
    <source>
        <dbReference type="ARBA" id="ARBA00022801"/>
    </source>
</evidence>
<keyword evidence="11" id="KW-0448">Lipopolysaccharide biosynthesis</keyword>
<evidence type="ECO:0000313" key="14">
    <source>
        <dbReference type="Proteomes" id="UP000197092"/>
    </source>
</evidence>
<dbReference type="SFLD" id="SFLDG01136">
    <property type="entry name" value="C1.6:_Phosphoserine_Phosphatas"/>
    <property type="match status" value="1"/>
</dbReference>
<dbReference type="PIRSF" id="PIRSF006118">
    <property type="entry name" value="KDO8-P_Ptase"/>
    <property type="match status" value="1"/>
</dbReference>
<dbReference type="SUPFAM" id="SSF56784">
    <property type="entry name" value="HAD-like"/>
    <property type="match status" value="1"/>
</dbReference>
<keyword evidence="7 11" id="KW-0479">Metal-binding</keyword>
<keyword evidence="9 11" id="KW-0460">Magnesium</keyword>
<dbReference type="EC" id="3.1.3.45" evidence="5 11"/>
<dbReference type="CDD" id="cd01630">
    <property type="entry name" value="HAD_KDO-like"/>
    <property type="match status" value="1"/>
</dbReference>
<dbReference type="Gene3D" id="3.40.50.1000">
    <property type="entry name" value="HAD superfamily/HAD-like"/>
    <property type="match status" value="1"/>
</dbReference>
<dbReference type="GO" id="GO:0019143">
    <property type="term" value="F:3-deoxy-manno-octulosonate-8-phosphatase activity"/>
    <property type="evidence" value="ECO:0007669"/>
    <property type="project" value="UniProtKB-UniRule"/>
</dbReference>
<feature type="binding site" evidence="12">
    <location>
        <position position="109"/>
    </location>
    <ligand>
        <name>Mg(2+)</name>
        <dbReference type="ChEBI" id="CHEBI:18420"/>
    </ligand>
</feature>
<dbReference type="NCBIfam" id="TIGR01662">
    <property type="entry name" value="HAD-SF-IIIA"/>
    <property type="match status" value="1"/>
</dbReference>
<reference evidence="14" key="1">
    <citation type="submission" date="2016-12" db="EMBL/GenBank/DDBJ databases">
        <title>Comparative genomic analysis reveals the diversity, evolution, and environmental adaptation strategies of the genus Vibrio.</title>
        <authorList>
            <person name="Lin H."/>
            <person name="Wang X."/>
            <person name="Zhang X.-H."/>
        </authorList>
    </citation>
    <scope>NUCLEOTIDE SEQUENCE [LARGE SCALE GENOMIC DNA]</scope>
    <source>
        <strain evidence="14">QT6D1</strain>
    </source>
</reference>
<dbReference type="InterPro" id="IPR006549">
    <property type="entry name" value="HAD-SF_hydro_IIIA"/>
</dbReference>
<dbReference type="GO" id="GO:0046872">
    <property type="term" value="F:metal ion binding"/>
    <property type="evidence" value="ECO:0007669"/>
    <property type="project" value="UniProtKB-UniRule"/>
</dbReference>
<dbReference type="NCBIfam" id="TIGR01670">
    <property type="entry name" value="KdsC-phosphatas"/>
    <property type="match status" value="1"/>
</dbReference>
<evidence type="ECO:0000256" key="11">
    <source>
        <dbReference type="PIRNR" id="PIRNR006118"/>
    </source>
</evidence>
<evidence type="ECO:0000256" key="5">
    <source>
        <dbReference type="ARBA" id="ARBA00013066"/>
    </source>
</evidence>
<evidence type="ECO:0000256" key="9">
    <source>
        <dbReference type="ARBA" id="ARBA00022842"/>
    </source>
</evidence>
<comment type="similarity">
    <text evidence="3 11">Belongs to the KdsC family.</text>
</comment>
<feature type="binding site" evidence="12">
    <location>
        <position position="18"/>
    </location>
    <ligand>
        <name>substrate</name>
    </ligand>
</feature>
<keyword evidence="8 11" id="KW-0378">Hydrolase</keyword>
<comment type="catalytic activity">
    <reaction evidence="1 11">
        <text>3-deoxy-alpha-D-manno-2-octulosonate-8-phosphate + H2O = 3-deoxy-alpha-D-manno-oct-2-ulosonate + phosphate</text>
        <dbReference type="Rhea" id="RHEA:11500"/>
        <dbReference type="ChEBI" id="CHEBI:15377"/>
        <dbReference type="ChEBI" id="CHEBI:43474"/>
        <dbReference type="ChEBI" id="CHEBI:85985"/>
        <dbReference type="ChEBI" id="CHEBI:85986"/>
        <dbReference type="EC" id="3.1.3.45"/>
    </reaction>
</comment>
<dbReference type="AlphaFoldDB" id="A0AAN1FEN5"/>
<dbReference type="PANTHER" id="PTHR21485:SF3">
    <property type="entry name" value="N-ACYLNEURAMINATE CYTIDYLYLTRANSFERASE"/>
    <property type="match status" value="1"/>
</dbReference>
<dbReference type="InterPro" id="IPR036412">
    <property type="entry name" value="HAD-like_sf"/>
</dbReference>
<dbReference type="Pfam" id="PF08282">
    <property type="entry name" value="Hydrolase_3"/>
    <property type="match status" value="1"/>
</dbReference>
<dbReference type="SFLD" id="SFLDG01138">
    <property type="entry name" value="C1.6.2:_Deoxy-d-mannose-octulo"/>
    <property type="match status" value="1"/>
</dbReference>
<gene>
    <name evidence="13" type="ORF">BSZ05_05145</name>
</gene>
<evidence type="ECO:0000256" key="12">
    <source>
        <dbReference type="PIRSR" id="PIRSR006118-2"/>
    </source>
</evidence>
<comment type="subunit">
    <text evidence="4 11">Homotetramer.</text>
</comment>
<name>A0AAN1FEN5_9VIBR</name>
<comment type="function">
    <text evidence="11">Catalyzes the hydrolysis of 3-deoxy-D-manno-octulosonate 8-phosphate (KDO 8-P) to 3-deoxy-D-manno-octulosonate (KDO) and inorganic phosphate.</text>
</comment>
<dbReference type="InterPro" id="IPR050793">
    <property type="entry name" value="CMP-NeuNAc_synthase"/>
</dbReference>
<feature type="binding site" evidence="12">
    <location>
        <position position="16"/>
    </location>
    <ligand>
        <name>Mg(2+)</name>
        <dbReference type="ChEBI" id="CHEBI:18420"/>
    </ligand>
</feature>
<evidence type="ECO:0000256" key="3">
    <source>
        <dbReference type="ARBA" id="ARBA00005893"/>
    </source>
</evidence>
<dbReference type="Proteomes" id="UP000197092">
    <property type="component" value="Chromosome 1"/>
</dbReference>
<dbReference type="SFLD" id="SFLDS00003">
    <property type="entry name" value="Haloacid_Dehalogenase"/>
    <property type="match status" value="1"/>
</dbReference>
<evidence type="ECO:0000256" key="4">
    <source>
        <dbReference type="ARBA" id="ARBA00011881"/>
    </source>
</evidence>
<comment type="cofactor">
    <cofactor evidence="2 11 12">
        <name>Mg(2+)</name>
        <dbReference type="ChEBI" id="CHEBI:18420"/>
    </cofactor>
</comment>
<dbReference type="GO" id="GO:0009103">
    <property type="term" value="P:lipopolysaccharide biosynthetic process"/>
    <property type="evidence" value="ECO:0007669"/>
    <property type="project" value="UniProtKB-UniRule"/>
</dbReference>
<protein>
    <recommendedName>
        <fullName evidence="6 11">3-deoxy-D-manno-octulosonate 8-phosphate phosphatase KdsC</fullName>
        <ecNumber evidence="5 11">3.1.3.45</ecNumber>
    </recommendedName>
    <alternativeName>
        <fullName evidence="10 11">KDO 8-P phosphatase</fullName>
    </alternativeName>
</protein>
<evidence type="ECO:0000313" key="13">
    <source>
        <dbReference type="EMBL" id="ASI89241.1"/>
    </source>
</evidence>
<proteinExistence type="inferred from homology"/>
<accession>A0AAN1FEN5</accession>